<keyword evidence="2" id="KW-1185">Reference proteome</keyword>
<reference evidence="1 2" key="1">
    <citation type="submission" date="2020-04" db="EMBL/GenBank/DDBJ databases">
        <title>Gordonia sp. nov. TBRC 11910.</title>
        <authorList>
            <person name="Suriyachadkun C."/>
        </authorList>
    </citation>
    <scope>NUCLEOTIDE SEQUENCE [LARGE SCALE GENOMIC DNA]</scope>
    <source>
        <strain evidence="1 2">TBRC 11910</strain>
    </source>
</reference>
<sequence length="325" mass="35315">MTKIAGYYELESSFVTNAAIADLTLETLIEGHAVTIELPRLSATNPWELAPARSVPWTNGDWGMVTSLEGGRAASIVVQSIGFTFEVASDDPTERAREIVLQLDAWWAKTSSWLEIATGQILSKIGHTTVETIGEKTPVWSVNDDEDGHKPLTWPSVTTIDMGNRVRAVDKDNLAAALALVAIDKSPPLAWTLVRDARSLADAGQLRRAIVDLGSAAEIGVRTLLHHQLDLTVPTGIKERLTKRPPTLGQAAQILEQAGFGSLPASFRSDVVEIRNRVVHLAAASSTDDVSYEEYECALKSAVAVVELASPLPDGIVREWYERED</sequence>
<dbReference type="Proteomes" id="UP000550729">
    <property type="component" value="Unassembled WGS sequence"/>
</dbReference>
<name>A0A848KT39_9ACTN</name>
<protein>
    <recommendedName>
        <fullName evidence="3">ApeA N-terminal domain-containing protein</fullName>
    </recommendedName>
</protein>
<dbReference type="RefSeq" id="WP_170194363.1">
    <property type="nucleotide sequence ID" value="NZ_JABBNB010000010.1"/>
</dbReference>
<dbReference type="AlphaFoldDB" id="A0A848KT39"/>
<gene>
    <name evidence="1" type="ORF">HH308_11600</name>
</gene>
<evidence type="ECO:0008006" key="3">
    <source>
        <dbReference type="Google" id="ProtNLM"/>
    </source>
</evidence>
<proteinExistence type="predicted"/>
<accession>A0A848KT39</accession>
<evidence type="ECO:0000313" key="1">
    <source>
        <dbReference type="EMBL" id="NMO01856.1"/>
    </source>
</evidence>
<comment type="caution">
    <text evidence="1">The sequence shown here is derived from an EMBL/GenBank/DDBJ whole genome shotgun (WGS) entry which is preliminary data.</text>
</comment>
<organism evidence="1 2">
    <name type="scientific">Gordonia asplenii</name>
    <dbReference type="NCBI Taxonomy" id="2725283"/>
    <lineage>
        <taxon>Bacteria</taxon>
        <taxon>Bacillati</taxon>
        <taxon>Actinomycetota</taxon>
        <taxon>Actinomycetes</taxon>
        <taxon>Mycobacteriales</taxon>
        <taxon>Gordoniaceae</taxon>
        <taxon>Gordonia</taxon>
    </lineage>
</organism>
<dbReference type="EMBL" id="JABBNB010000010">
    <property type="protein sequence ID" value="NMO01856.1"/>
    <property type="molecule type" value="Genomic_DNA"/>
</dbReference>
<evidence type="ECO:0000313" key="2">
    <source>
        <dbReference type="Proteomes" id="UP000550729"/>
    </source>
</evidence>